<evidence type="ECO:0000313" key="2">
    <source>
        <dbReference type="EMBL" id="SPO06470.1"/>
    </source>
</evidence>
<keyword evidence="1" id="KW-1133">Transmembrane helix</keyword>
<accession>A0AAE8N555</accession>
<name>A0AAE8N555_9PEZI</name>
<feature type="transmembrane region" description="Helical" evidence="1">
    <location>
        <begin position="53"/>
        <end position="73"/>
    </location>
</feature>
<keyword evidence="3" id="KW-1185">Reference proteome</keyword>
<keyword evidence="1" id="KW-0812">Transmembrane</keyword>
<sequence>MFADFRPRHIPALFSATAMFFGGLWPLFGADGPRATMIEYGLPQHIAEAPEAAPVMVAISGRTTVIGALMYLLYYRRRYDVVDTIMAVMGFYLAVLDPYALYGLASTSWCVFRGVSTFAFGLMGYYGLTAGR</sequence>
<dbReference type="InterPro" id="IPR025363">
    <property type="entry name" value="DUF4267"/>
</dbReference>
<evidence type="ECO:0000313" key="3">
    <source>
        <dbReference type="Proteomes" id="UP001187682"/>
    </source>
</evidence>
<feature type="transmembrane region" description="Helical" evidence="1">
    <location>
        <begin position="111"/>
        <end position="128"/>
    </location>
</feature>
<dbReference type="Proteomes" id="UP001187682">
    <property type="component" value="Unassembled WGS sequence"/>
</dbReference>
<dbReference type="AlphaFoldDB" id="A0AAE8N555"/>
<feature type="transmembrane region" description="Helical" evidence="1">
    <location>
        <begin position="85"/>
        <end position="105"/>
    </location>
</feature>
<comment type="caution">
    <text evidence="2">The sequence shown here is derived from an EMBL/GenBank/DDBJ whole genome shotgun (WGS) entry which is preliminary data.</text>
</comment>
<organism evidence="2 3">
    <name type="scientific">Cephalotrichum gorgonifer</name>
    <dbReference type="NCBI Taxonomy" id="2041049"/>
    <lineage>
        <taxon>Eukaryota</taxon>
        <taxon>Fungi</taxon>
        <taxon>Dikarya</taxon>
        <taxon>Ascomycota</taxon>
        <taxon>Pezizomycotina</taxon>
        <taxon>Sordariomycetes</taxon>
        <taxon>Hypocreomycetidae</taxon>
        <taxon>Microascales</taxon>
        <taxon>Microascaceae</taxon>
        <taxon>Cephalotrichum</taxon>
    </lineage>
</organism>
<evidence type="ECO:0000256" key="1">
    <source>
        <dbReference type="SAM" id="Phobius"/>
    </source>
</evidence>
<protein>
    <submittedName>
        <fullName evidence="2">Uncharacterized protein</fullName>
    </submittedName>
</protein>
<gene>
    <name evidence="2" type="ORF">DNG_09160</name>
</gene>
<dbReference type="Pfam" id="PF14087">
    <property type="entry name" value="DUF4267"/>
    <property type="match status" value="1"/>
</dbReference>
<dbReference type="EMBL" id="ONZQ02000015">
    <property type="protein sequence ID" value="SPO06470.1"/>
    <property type="molecule type" value="Genomic_DNA"/>
</dbReference>
<keyword evidence="1" id="KW-0472">Membrane</keyword>
<proteinExistence type="predicted"/>
<reference evidence="2" key="1">
    <citation type="submission" date="2018-03" db="EMBL/GenBank/DDBJ databases">
        <authorList>
            <person name="Guldener U."/>
        </authorList>
    </citation>
    <scope>NUCLEOTIDE SEQUENCE</scope>
</reference>